<sequence length="270" mass="31900">MNLDKLLEYTENLKEEIAEIKLHSDDVRHSFFGLFYTNIYDYYIGKASYRLAEFIGNGDVKFTERVYPFNIHAQRLFEIQDFDLLSVGYHGNLNRNIIFGVWTSFELSISLIFEHLATENDLEIIIKKLNSKVIKAIANLEEQEKNIIMDNLKKSSFIPLLRKFNFLVKRKTNCYSGDLKEDREFLNFAVKLRNCMIHSNGIYHGNEYYYKFGEEEFRFVDKQMFMQKGPNNKDVYLDIAIRLKGIFKNLMNCVSEIDYLEYPDDGQNIA</sequence>
<reference evidence="2" key="1">
    <citation type="journal article" date="2019" name="Int. J. Syst. Evol. Microbiol.">
        <title>The Global Catalogue of Microorganisms (GCM) 10K type strain sequencing project: providing services to taxonomists for standard genome sequencing and annotation.</title>
        <authorList>
            <consortium name="The Broad Institute Genomics Platform"/>
            <consortium name="The Broad Institute Genome Sequencing Center for Infectious Disease"/>
            <person name="Wu L."/>
            <person name="Ma J."/>
        </authorList>
    </citation>
    <scope>NUCLEOTIDE SEQUENCE [LARGE SCALE GENOMIC DNA]</scope>
    <source>
        <strain evidence="2">KCTC 42808</strain>
    </source>
</reference>
<keyword evidence="2" id="KW-1185">Reference proteome</keyword>
<organism evidence="1 2">
    <name type="scientific">Lacinutrix gracilariae</name>
    <dbReference type="NCBI Taxonomy" id="1747198"/>
    <lineage>
        <taxon>Bacteria</taxon>
        <taxon>Pseudomonadati</taxon>
        <taxon>Bacteroidota</taxon>
        <taxon>Flavobacteriia</taxon>
        <taxon>Flavobacteriales</taxon>
        <taxon>Flavobacteriaceae</taxon>
        <taxon>Lacinutrix</taxon>
    </lineage>
</organism>
<evidence type="ECO:0000313" key="1">
    <source>
        <dbReference type="EMBL" id="MFD2543761.1"/>
    </source>
</evidence>
<protein>
    <recommendedName>
        <fullName evidence="3">RiboL-PSP-HEPN domain-containing protein</fullName>
    </recommendedName>
</protein>
<dbReference type="Proteomes" id="UP001597467">
    <property type="component" value="Unassembled WGS sequence"/>
</dbReference>
<accession>A0ABW5K4J8</accession>
<name>A0ABW5K4J8_9FLAO</name>
<evidence type="ECO:0000313" key="2">
    <source>
        <dbReference type="Proteomes" id="UP001597467"/>
    </source>
</evidence>
<dbReference type="EMBL" id="JBHULM010000041">
    <property type="protein sequence ID" value="MFD2543761.1"/>
    <property type="molecule type" value="Genomic_DNA"/>
</dbReference>
<evidence type="ECO:0008006" key="3">
    <source>
        <dbReference type="Google" id="ProtNLM"/>
    </source>
</evidence>
<dbReference type="RefSeq" id="WP_379905991.1">
    <property type="nucleotide sequence ID" value="NZ_JBHULM010000041.1"/>
</dbReference>
<gene>
    <name evidence="1" type="ORF">ACFSSB_15650</name>
</gene>
<proteinExistence type="predicted"/>
<comment type="caution">
    <text evidence="1">The sequence shown here is derived from an EMBL/GenBank/DDBJ whole genome shotgun (WGS) entry which is preliminary data.</text>
</comment>